<dbReference type="CDD" id="cd00609">
    <property type="entry name" value="AAT_like"/>
    <property type="match status" value="1"/>
</dbReference>
<evidence type="ECO:0000256" key="1">
    <source>
        <dbReference type="ARBA" id="ARBA00005384"/>
    </source>
</evidence>
<evidence type="ECO:0000313" key="8">
    <source>
        <dbReference type="Proteomes" id="UP000254777"/>
    </source>
</evidence>
<evidence type="ECO:0000256" key="3">
    <source>
        <dbReference type="ARBA" id="ARBA00023015"/>
    </source>
</evidence>
<dbReference type="InterPro" id="IPR036388">
    <property type="entry name" value="WH-like_DNA-bd_sf"/>
</dbReference>
<dbReference type="SMART" id="SM00345">
    <property type="entry name" value="HTH_GNTR"/>
    <property type="match status" value="1"/>
</dbReference>
<dbReference type="InterPro" id="IPR015421">
    <property type="entry name" value="PyrdxlP-dep_Trfase_major"/>
</dbReference>
<evidence type="ECO:0000256" key="5">
    <source>
        <dbReference type="ARBA" id="ARBA00023163"/>
    </source>
</evidence>
<proteinExistence type="inferred from homology"/>
<dbReference type="CDD" id="cd07377">
    <property type="entry name" value="WHTH_GntR"/>
    <property type="match status" value="1"/>
</dbReference>
<evidence type="ECO:0000256" key="2">
    <source>
        <dbReference type="ARBA" id="ARBA00022898"/>
    </source>
</evidence>
<feature type="domain" description="HTH gntR-type" evidence="6">
    <location>
        <begin position="10"/>
        <end position="78"/>
    </location>
</feature>
<sequence>MITIHFEENKNLYEQIYTYFRDEIKNGNLKWKDKLPSRRSLAQHLGVSLNTVKTAYDQLTEEGYIVSDQRRGFFVDKLYAERLKMPEPEIVFEERTATEYKYNFSHSLIDADKLPISILKKCSNEAIENSLKNFSLPKGGIWTLRIEIAKYLKEHRGVVVSPENIIITGGYGEHIFILMSLIDKPVFAVEDPGYNKTMDLINGLSEKINRIPLDKYGFSVADLEKTNANIAIVTPNHQFPTGTIMVLRRRQRLLEWADKNCRYIVEDDYDSDFKYAGNPIPALKSLDKDDKVILSGSFSKIVGKFLGVSYLVLPQKLKEKYDKIQITTSGASIIQQNILERFMATGAFEKHINRMNAHYRKKRSVIIKELKREGIEILGADAGTYFVMRVDEKIWNLKNLKEKLSKNSIKLNTVADYSSQGKYERDLIIGFGGLKEEKLKEAIRNLLEIISY</sequence>
<dbReference type="Pfam" id="PF00392">
    <property type="entry name" value="GntR"/>
    <property type="match status" value="1"/>
</dbReference>
<evidence type="ECO:0000313" key="7">
    <source>
        <dbReference type="EMBL" id="SUB75292.1"/>
    </source>
</evidence>
<keyword evidence="5" id="KW-0804">Transcription</keyword>
<name>A0A379DCJ6_9FIRM</name>
<dbReference type="GO" id="GO:0003677">
    <property type="term" value="F:DNA binding"/>
    <property type="evidence" value="ECO:0007669"/>
    <property type="project" value="UniProtKB-KW"/>
</dbReference>
<dbReference type="RefSeq" id="WP_004820196.1">
    <property type="nucleotide sequence ID" value="NZ_UGTH01000001.1"/>
</dbReference>
<dbReference type="PANTHER" id="PTHR46577">
    <property type="entry name" value="HTH-TYPE TRANSCRIPTIONAL REGULATORY PROTEIN GABR"/>
    <property type="match status" value="1"/>
</dbReference>
<dbReference type="Pfam" id="PF00155">
    <property type="entry name" value="Aminotran_1_2"/>
    <property type="match status" value="1"/>
</dbReference>
<dbReference type="EMBL" id="UGTH01000001">
    <property type="protein sequence ID" value="SUB75292.1"/>
    <property type="molecule type" value="Genomic_DNA"/>
</dbReference>
<accession>A0A379DCJ6</accession>
<dbReference type="Gene3D" id="3.40.640.10">
    <property type="entry name" value="Type I PLP-dependent aspartate aminotransferase-like (Major domain)"/>
    <property type="match status" value="1"/>
</dbReference>
<dbReference type="InterPro" id="IPR036390">
    <property type="entry name" value="WH_DNA-bd_sf"/>
</dbReference>
<comment type="similarity">
    <text evidence="1">In the C-terminal section; belongs to the class-I pyridoxal-phosphate-dependent aminotransferase family.</text>
</comment>
<dbReference type="SUPFAM" id="SSF46785">
    <property type="entry name" value="Winged helix' DNA-binding domain"/>
    <property type="match status" value="1"/>
</dbReference>
<dbReference type="Proteomes" id="UP000254777">
    <property type="component" value="Unassembled WGS sequence"/>
</dbReference>
<gene>
    <name evidence="7" type="primary">gabR</name>
    <name evidence="7" type="ORF">NCTC11088_01081</name>
</gene>
<keyword evidence="2" id="KW-0663">Pyridoxal phosphate</keyword>
<dbReference type="InterPro" id="IPR051446">
    <property type="entry name" value="HTH_trans_reg/aminotransferase"/>
</dbReference>
<keyword evidence="4" id="KW-0238">DNA-binding</keyword>
<dbReference type="InterPro" id="IPR000524">
    <property type="entry name" value="Tscrpt_reg_HTH_GntR"/>
</dbReference>
<reference evidence="7 8" key="1">
    <citation type="submission" date="2018-06" db="EMBL/GenBank/DDBJ databases">
        <authorList>
            <consortium name="Pathogen Informatics"/>
            <person name="Doyle S."/>
        </authorList>
    </citation>
    <scope>NUCLEOTIDE SEQUENCE [LARGE SCALE GENOMIC DNA]</scope>
    <source>
        <strain evidence="7 8">NCTC11088</strain>
    </source>
</reference>
<dbReference type="PANTHER" id="PTHR46577:SF1">
    <property type="entry name" value="HTH-TYPE TRANSCRIPTIONAL REGULATORY PROTEIN GABR"/>
    <property type="match status" value="1"/>
</dbReference>
<dbReference type="InterPro" id="IPR004839">
    <property type="entry name" value="Aminotransferase_I/II_large"/>
</dbReference>
<evidence type="ECO:0000259" key="6">
    <source>
        <dbReference type="PROSITE" id="PS50949"/>
    </source>
</evidence>
<dbReference type="InterPro" id="IPR015424">
    <property type="entry name" value="PyrdxlP-dep_Trfase"/>
</dbReference>
<organism evidence="7 8">
    <name type="scientific">Peptoniphilus indolicus</name>
    <dbReference type="NCBI Taxonomy" id="33030"/>
    <lineage>
        <taxon>Bacteria</taxon>
        <taxon>Bacillati</taxon>
        <taxon>Bacillota</taxon>
        <taxon>Tissierellia</taxon>
        <taxon>Tissierellales</taxon>
        <taxon>Peptoniphilaceae</taxon>
        <taxon>Peptoniphilus</taxon>
    </lineage>
</organism>
<dbReference type="Gene3D" id="1.10.10.10">
    <property type="entry name" value="Winged helix-like DNA-binding domain superfamily/Winged helix DNA-binding domain"/>
    <property type="match status" value="1"/>
</dbReference>
<dbReference type="GO" id="GO:0030170">
    <property type="term" value="F:pyridoxal phosphate binding"/>
    <property type="evidence" value="ECO:0007669"/>
    <property type="project" value="InterPro"/>
</dbReference>
<dbReference type="PRINTS" id="PR00035">
    <property type="entry name" value="HTHGNTR"/>
</dbReference>
<dbReference type="AlphaFoldDB" id="A0A379DCJ6"/>
<protein>
    <submittedName>
        <fullName evidence="7">HTH-type transcriptional regulatory protein gabR</fullName>
    </submittedName>
</protein>
<keyword evidence="3" id="KW-0805">Transcription regulation</keyword>
<evidence type="ECO:0000256" key="4">
    <source>
        <dbReference type="ARBA" id="ARBA00023125"/>
    </source>
</evidence>
<dbReference type="GO" id="GO:0003700">
    <property type="term" value="F:DNA-binding transcription factor activity"/>
    <property type="evidence" value="ECO:0007669"/>
    <property type="project" value="InterPro"/>
</dbReference>
<dbReference type="PROSITE" id="PS50949">
    <property type="entry name" value="HTH_GNTR"/>
    <property type="match status" value="1"/>
</dbReference>
<dbReference type="SUPFAM" id="SSF53383">
    <property type="entry name" value="PLP-dependent transferases"/>
    <property type="match status" value="1"/>
</dbReference>